<dbReference type="GeneID" id="93648190"/>
<name>A0A177EJP9_9MICR</name>
<organism evidence="1 2">
    <name type="scientific">Nematocida displodere</name>
    <dbReference type="NCBI Taxonomy" id="1805483"/>
    <lineage>
        <taxon>Eukaryota</taxon>
        <taxon>Fungi</taxon>
        <taxon>Fungi incertae sedis</taxon>
        <taxon>Microsporidia</taxon>
        <taxon>Nematocida</taxon>
    </lineage>
</organism>
<sequence length="327" mass="36997">MDGTSNQERLHRLVRSSYLSSQKFALTLLETPLPALPGRIEALINYLHRKEKESLEIEAQIEQEHLKEEQIKENEVVLQVIDYLGRKGFIRTAALIRQELHLQELIDIAPYQDSKMHSQRILARTDPDLDRPPLPQAPPEIEELIQRAYVCIQFSSLCTLAKKEEALGLCRKHRDLIAPKYLLLLVLSPDSESFRKLADECTEARVMATLTTEIAKITLKKQECMLYRRVALGVSGFITSACREAEDTFCPGCTPSVSCLANNLPKSMRSTTRLLCTKTKLLIPEDSVVFANKHGEVYAASSLSLASTSLVPSNTQFTKVYRRCYFV</sequence>
<dbReference type="OrthoDB" id="1933455at2759"/>
<accession>A0A177EJP9</accession>
<dbReference type="AlphaFoldDB" id="A0A177EJP9"/>
<reference evidence="1 2" key="1">
    <citation type="submission" date="2016-02" db="EMBL/GenBank/DDBJ databases">
        <title>Discovery of a natural microsporidian pathogen with a broad tissue tropism in Caenorhabditis elegans.</title>
        <authorList>
            <person name="Luallen R.J."/>
            <person name="Reinke A.W."/>
            <person name="Tong L."/>
            <person name="Botts M.R."/>
            <person name="Felix M.-A."/>
            <person name="Troemel E.R."/>
        </authorList>
    </citation>
    <scope>NUCLEOTIDE SEQUENCE [LARGE SCALE GENOMIC DNA]</scope>
    <source>
        <strain evidence="1 2">JUm2807</strain>
    </source>
</reference>
<dbReference type="Proteomes" id="UP000185944">
    <property type="component" value="Unassembled WGS sequence"/>
</dbReference>
<dbReference type="InterPro" id="IPR006594">
    <property type="entry name" value="LisH"/>
</dbReference>
<evidence type="ECO:0000313" key="2">
    <source>
        <dbReference type="Proteomes" id="UP000185944"/>
    </source>
</evidence>
<protein>
    <submittedName>
        <fullName evidence="1">Macrophage erythroblast attacher</fullName>
    </submittedName>
</protein>
<proteinExistence type="predicted"/>
<comment type="caution">
    <text evidence="1">The sequence shown here is derived from an EMBL/GenBank/DDBJ whole genome shotgun (WGS) entry which is preliminary data.</text>
</comment>
<dbReference type="RefSeq" id="XP_067545058.1">
    <property type="nucleotide sequence ID" value="XM_067689258.1"/>
</dbReference>
<dbReference type="VEuPathDB" id="MicrosporidiaDB:NEDG_01840"/>
<dbReference type="EMBL" id="LTDL01000019">
    <property type="protein sequence ID" value="OAG31362.1"/>
    <property type="molecule type" value="Genomic_DNA"/>
</dbReference>
<evidence type="ECO:0000313" key="1">
    <source>
        <dbReference type="EMBL" id="OAG31362.1"/>
    </source>
</evidence>
<gene>
    <name evidence="1" type="ORF">NEDG_01840</name>
</gene>
<dbReference type="PROSITE" id="PS50896">
    <property type="entry name" value="LISH"/>
    <property type="match status" value="1"/>
</dbReference>
<keyword evidence="2" id="KW-1185">Reference proteome</keyword>